<reference evidence="3" key="1">
    <citation type="journal article" date="2014" name="Int. J. Syst. Evol. Microbiol.">
        <title>Complete genome of a new Firmicutes species belonging to the dominant human colonic microbiota ('Ruminococcus bicirculans') reveals two chromosomes and a selective capacity to utilize plant glucans.</title>
        <authorList>
            <consortium name="NISC Comparative Sequencing Program"/>
            <person name="Wegmann U."/>
            <person name="Louis P."/>
            <person name="Goesmann A."/>
            <person name="Henrissat B."/>
            <person name="Duncan S.H."/>
            <person name="Flint H.J."/>
        </authorList>
    </citation>
    <scope>NUCLEOTIDE SEQUENCE</scope>
    <source>
        <strain evidence="3">CGMCC 1.15287</strain>
    </source>
</reference>
<reference evidence="6" key="2">
    <citation type="journal article" date="2019" name="Int. J. Syst. Evol. Microbiol.">
        <title>The Global Catalogue of Microorganisms (GCM) 10K type strain sequencing project: providing services to taxonomists for standard genome sequencing and annotation.</title>
        <authorList>
            <consortium name="The Broad Institute Genomics Platform"/>
            <consortium name="The Broad Institute Genome Sequencing Center for Infectious Disease"/>
            <person name="Wu L."/>
            <person name="Ma J."/>
        </authorList>
    </citation>
    <scope>NUCLEOTIDE SEQUENCE [LARGE SCALE GENOMIC DNA]</scope>
    <source>
        <strain evidence="6">CGMCC 1.15287</strain>
    </source>
</reference>
<sequence length="101" mass="11194">MKTKNLILSVLLIAVGTTVQAQFFKKLKEKVNATMDRKINNTVDKAIHKTTDKVVDSTASKIEKAAKDIGKGKKDKKSKQDKSVPETEKPIVQDSTARKEP</sequence>
<feature type="chain" id="PRO_5030778935" description="YtxH domain-containing protein" evidence="2">
    <location>
        <begin position="22"/>
        <end position="101"/>
    </location>
</feature>
<proteinExistence type="predicted"/>
<reference evidence="3" key="4">
    <citation type="submission" date="2024-05" db="EMBL/GenBank/DDBJ databases">
        <authorList>
            <person name="Sun Q."/>
            <person name="Zhou Y."/>
        </authorList>
    </citation>
    <scope>NUCLEOTIDE SEQUENCE</scope>
    <source>
        <strain evidence="3">CGMCC 1.15287</strain>
    </source>
</reference>
<name>A0A7W6P5C3_9SPHI</name>
<dbReference type="Proteomes" id="UP000642938">
    <property type="component" value="Unassembled WGS sequence"/>
</dbReference>
<feature type="region of interest" description="Disordered" evidence="1">
    <location>
        <begin position="65"/>
        <end position="101"/>
    </location>
</feature>
<reference evidence="4 5" key="3">
    <citation type="submission" date="2020-08" db="EMBL/GenBank/DDBJ databases">
        <title>Genomic Encyclopedia of Type Strains, Phase IV (KMG-IV): sequencing the most valuable type-strain genomes for metagenomic binning, comparative biology and taxonomic classification.</title>
        <authorList>
            <person name="Goeker M."/>
        </authorList>
    </citation>
    <scope>NUCLEOTIDE SEQUENCE [LARGE SCALE GENOMIC DNA]</scope>
    <source>
        <strain evidence="4 5">DSM 100774</strain>
    </source>
</reference>
<evidence type="ECO:0000313" key="4">
    <source>
        <dbReference type="EMBL" id="MBB4107678.1"/>
    </source>
</evidence>
<dbReference type="EMBL" id="BMHZ01000001">
    <property type="protein sequence ID" value="GGG97785.1"/>
    <property type="molecule type" value="Genomic_DNA"/>
</dbReference>
<gene>
    <name evidence="3" type="ORF">GCM10007422_09730</name>
    <name evidence="4" type="ORF">GGQ60_001659</name>
</gene>
<keyword evidence="6" id="KW-1185">Reference proteome</keyword>
<accession>A0A7W6P5C3</accession>
<evidence type="ECO:0000256" key="1">
    <source>
        <dbReference type="SAM" id="MobiDB-lite"/>
    </source>
</evidence>
<dbReference type="RefSeq" id="WP_183762076.1">
    <property type="nucleotide sequence ID" value="NZ_BMHZ01000001.1"/>
</dbReference>
<dbReference type="AlphaFoldDB" id="A0A7W6P5C3"/>
<evidence type="ECO:0008006" key="7">
    <source>
        <dbReference type="Google" id="ProtNLM"/>
    </source>
</evidence>
<dbReference type="EMBL" id="JACIEF010000002">
    <property type="protein sequence ID" value="MBB4107678.1"/>
    <property type="molecule type" value="Genomic_DNA"/>
</dbReference>
<feature type="signal peptide" evidence="2">
    <location>
        <begin position="1"/>
        <end position="21"/>
    </location>
</feature>
<dbReference type="Proteomes" id="UP000532273">
    <property type="component" value="Unassembled WGS sequence"/>
</dbReference>
<evidence type="ECO:0000313" key="5">
    <source>
        <dbReference type="Proteomes" id="UP000532273"/>
    </source>
</evidence>
<organism evidence="4 5">
    <name type="scientific">Pedobacter zeae</name>
    <dbReference type="NCBI Taxonomy" id="1737356"/>
    <lineage>
        <taxon>Bacteria</taxon>
        <taxon>Pseudomonadati</taxon>
        <taxon>Bacteroidota</taxon>
        <taxon>Sphingobacteriia</taxon>
        <taxon>Sphingobacteriales</taxon>
        <taxon>Sphingobacteriaceae</taxon>
        <taxon>Pedobacter</taxon>
    </lineage>
</organism>
<keyword evidence="2" id="KW-0732">Signal</keyword>
<evidence type="ECO:0000256" key="2">
    <source>
        <dbReference type="SAM" id="SignalP"/>
    </source>
</evidence>
<comment type="caution">
    <text evidence="4">The sequence shown here is derived from an EMBL/GenBank/DDBJ whole genome shotgun (WGS) entry which is preliminary data.</text>
</comment>
<evidence type="ECO:0000313" key="6">
    <source>
        <dbReference type="Proteomes" id="UP000642938"/>
    </source>
</evidence>
<protein>
    <recommendedName>
        <fullName evidence="7">YtxH domain-containing protein</fullName>
    </recommendedName>
</protein>
<evidence type="ECO:0000313" key="3">
    <source>
        <dbReference type="EMBL" id="GGG97785.1"/>
    </source>
</evidence>